<protein>
    <submittedName>
        <fullName evidence="5">Putative signaling protein</fullName>
        <ecNumber evidence="5">2.7.3.-</ecNumber>
    </submittedName>
</protein>
<feature type="transmembrane region" description="Helical" evidence="1">
    <location>
        <begin position="160"/>
        <end position="179"/>
    </location>
</feature>
<dbReference type="Pfam" id="PF08448">
    <property type="entry name" value="PAS_4"/>
    <property type="match status" value="1"/>
</dbReference>
<dbReference type="PROSITE" id="PS50883">
    <property type="entry name" value="EAL"/>
    <property type="match status" value="1"/>
</dbReference>
<gene>
    <name evidence="5" type="ORF">HME9302_01962</name>
</gene>
<dbReference type="InterPro" id="IPR035919">
    <property type="entry name" value="EAL_sf"/>
</dbReference>
<evidence type="ECO:0000256" key="1">
    <source>
        <dbReference type="SAM" id="Phobius"/>
    </source>
</evidence>
<feature type="domain" description="PAC" evidence="2">
    <location>
        <begin position="300"/>
        <end position="354"/>
    </location>
</feature>
<organism evidence="5 6">
    <name type="scientific">Alteripontixanthobacter maritimus</name>
    <dbReference type="NCBI Taxonomy" id="2161824"/>
    <lineage>
        <taxon>Bacteria</taxon>
        <taxon>Pseudomonadati</taxon>
        <taxon>Pseudomonadota</taxon>
        <taxon>Alphaproteobacteria</taxon>
        <taxon>Sphingomonadales</taxon>
        <taxon>Erythrobacteraceae</taxon>
        <taxon>Alteripontixanthobacter</taxon>
    </lineage>
</organism>
<dbReference type="InterPro" id="IPR035965">
    <property type="entry name" value="PAS-like_dom_sf"/>
</dbReference>
<dbReference type="Gene3D" id="3.20.20.450">
    <property type="entry name" value="EAL domain"/>
    <property type="match status" value="1"/>
</dbReference>
<feature type="transmembrane region" description="Helical" evidence="1">
    <location>
        <begin position="185"/>
        <end position="204"/>
    </location>
</feature>
<dbReference type="PROSITE" id="PS50113">
    <property type="entry name" value="PAC"/>
    <property type="match status" value="1"/>
</dbReference>
<evidence type="ECO:0000259" key="2">
    <source>
        <dbReference type="PROSITE" id="PS50113"/>
    </source>
</evidence>
<dbReference type="InterPro" id="IPR043128">
    <property type="entry name" value="Rev_trsase/Diguanyl_cyclase"/>
</dbReference>
<dbReference type="SUPFAM" id="SSF55073">
    <property type="entry name" value="Nucleotide cyclase"/>
    <property type="match status" value="1"/>
</dbReference>
<dbReference type="EMBL" id="QBKA01000002">
    <property type="protein sequence ID" value="RDC60746.1"/>
    <property type="molecule type" value="Genomic_DNA"/>
</dbReference>
<keyword evidence="5" id="KW-0808">Transferase</keyword>
<dbReference type="Gene3D" id="3.30.450.20">
    <property type="entry name" value="PAS domain"/>
    <property type="match status" value="1"/>
</dbReference>
<dbReference type="GO" id="GO:0016740">
    <property type="term" value="F:transferase activity"/>
    <property type="evidence" value="ECO:0007669"/>
    <property type="project" value="UniProtKB-KW"/>
</dbReference>
<sequence>MKHTPPPIPGKSGPLTLRVLLGLSDSDEDNWGRLRGIQFKRIAELTTSRIIVTLIAAAHIVALFFGKAPSAILGIWAIAVCGLLYYNIKFEHSLCNLGKCVLSRAQYRKHGINAVITGLVWSAPLAIFAPYAGAPELGMLVAILGLLAVGTALGRNAAPVGALIFIGIVSISALIALVLMQQWMFALVVALYAIQCIGGTLTGARTFLTGRLAEAGLSEKSEVVSLLLREFEENQADWLWQIDTARRVRSVSPRFAFATKSPPEEIEGMPFLELISGDAWRTGQFPPSLHELADKLKRRESFSALLVKVTIGRETRWWELSGTPMLNHDGKHIGFRGVGSDVTEQRESSEKIAYLARYDTLTSLPNRLMLTESLNDALRYAEQWRTRCAFLMIDLDRFKAVNDSLGHHVGDQLLAQVAERLRGVMGKNELVGRLGGDEFGIVIRDASEQGTITGVAGRVIEQLSQPYTLDHQTLYVGASVGSAIGPRDGINVEDLMRNADLALYRAKDEGGGEHWAYEPGLHATAEERRKLEFALRNALERGELSLNFQPVVDANSEQVLSFEALVRWNNSEQGFVSPGKFIPLAEDTRLIVPIGAWVLEQSCKAAMSWPSNIRVAVNVSPEQLAEPDFADTVVRALANSGLDAHRLEIEVTESIFLRDANLASKSLEQVMALGCTVALDDFGTGYSSLGYLRKLRFTTIKVDRSFVQGAATDNPESLAIIRAVVAMADSLGMKTTAEGVETAEEAKMIREMGCTKIQGYYYGRPMQLSDTAKIFQRRAAQPRLSA</sequence>
<dbReference type="CDD" id="cd01948">
    <property type="entry name" value="EAL"/>
    <property type="match status" value="1"/>
</dbReference>
<name>A0A369QBY3_9SPHN</name>
<dbReference type="InterPro" id="IPR000160">
    <property type="entry name" value="GGDEF_dom"/>
</dbReference>
<proteinExistence type="predicted"/>
<keyword evidence="6" id="KW-1185">Reference proteome</keyword>
<feature type="transmembrane region" description="Helical" evidence="1">
    <location>
        <begin position="71"/>
        <end position="90"/>
    </location>
</feature>
<dbReference type="CDD" id="cd00130">
    <property type="entry name" value="PAS"/>
    <property type="match status" value="1"/>
</dbReference>
<keyword evidence="1" id="KW-0472">Membrane</keyword>
<accession>A0A369QBY3</accession>
<comment type="caution">
    <text evidence="5">The sequence shown here is derived from an EMBL/GenBank/DDBJ whole genome shotgun (WGS) entry which is preliminary data.</text>
</comment>
<feature type="domain" description="EAL" evidence="3">
    <location>
        <begin position="528"/>
        <end position="779"/>
    </location>
</feature>
<dbReference type="PROSITE" id="PS50887">
    <property type="entry name" value="GGDEF"/>
    <property type="match status" value="1"/>
</dbReference>
<dbReference type="InterPro" id="IPR052155">
    <property type="entry name" value="Biofilm_reg_signaling"/>
</dbReference>
<reference evidence="5 6" key="1">
    <citation type="submission" date="2018-04" db="EMBL/GenBank/DDBJ databases">
        <title>Altererythrobacter sp. HME9302 genome sequencing and assembly.</title>
        <authorList>
            <person name="Kang H."/>
            <person name="Kim H."/>
            <person name="Joh K."/>
        </authorList>
    </citation>
    <scope>NUCLEOTIDE SEQUENCE [LARGE SCALE GENOMIC DNA]</scope>
    <source>
        <strain evidence="5 6">HME9302</strain>
    </source>
</reference>
<dbReference type="InterPro" id="IPR000700">
    <property type="entry name" value="PAS-assoc_C"/>
</dbReference>
<feature type="domain" description="GGDEF" evidence="4">
    <location>
        <begin position="386"/>
        <end position="519"/>
    </location>
</feature>
<evidence type="ECO:0000313" key="6">
    <source>
        <dbReference type="Proteomes" id="UP000253727"/>
    </source>
</evidence>
<dbReference type="InterPro" id="IPR029787">
    <property type="entry name" value="Nucleotide_cyclase"/>
</dbReference>
<feature type="transmembrane region" description="Helical" evidence="1">
    <location>
        <begin position="111"/>
        <end position="131"/>
    </location>
</feature>
<evidence type="ECO:0000259" key="3">
    <source>
        <dbReference type="PROSITE" id="PS50883"/>
    </source>
</evidence>
<dbReference type="Proteomes" id="UP000253727">
    <property type="component" value="Unassembled WGS sequence"/>
</dbReference>
<evidence type="ECO:0000313" key="5">
    <source>
        <dbReference type="EMBL" id="RDC60746.1"/>
    </source>
</evidence>
<feature type="transmembrane region" description="Helical" evidence="1">
    <location>
        <begin position="42"/>
        <end position="65"/>
    </location>
</feature>
<keyword evidence="1" id="KW-0812">Transmembrane</keyword>
<dbReference type="EC" id="2.7.3.-" evidence="5"/>
<keyword evidence="1" id="KW-1133">Transmembrane helix</keyword>
<dbReference type="InterPro" id="IPR000014">
    <property type="entry name" value="PAS"/>
</dbReference>
<evidence type="ECO:0000259" key="4">
    <source>
        <dbReference type="PROSITE" id="PS50887"/>
    </source>
</evidence>
<dbReference type="InterPro" id="IPR001633">
    <property type="entry name" value="EAL_dom"/>
</dbReference>
<dbReference type="SUPFAM" id="SSF55785">
    <property type="entry name" value="PYP-like sensor domain (PAS domain)"/>
    <property type="match status" value="1"/>
</dbReference>
<dbReference type="SUPFAM" id="SSF141868">
    <property type="entry name" value="EAL domain-like"/>
    <property type="match status" value="1"/>
</dbReference>
<dbReference type="Pfam" id="PF00563">
    <property type="entry name" value="EAL"/>
    <property type="match status" value="1"/>
</dbReference>
<dbReference type="AlphaFoldDB" id="A0A369QBY3"/>
<dbReference type="SMART" id="SM00052">
    <property type="entry name" value="EAL"/>
    <property type="match status" value="1"/>
</dbReference>
<dbReference type="PANTHER" id="PTHR44757">
    <property type="entry name" value="DIGUANYLATE CYCLASE DGCP"/>
    <property type="match status" value="1"/>
</dbReference>
<dbReference type="InterPro" id="IPR013656">
    <property type="entry name" value="PAS_4"/>
</dbReference>
<dbReference type="SMART" id="SM00267">
    <property type="entry name" value="GGDEF"/>
    <property type="match status" value="1"/>
</dbReference>
<dbReference type="Gene3D" id="3.30.70.270">
    <property type="match status" value="1"/>
</dbReference>
<dbReference type="Pfam" id="PF00990">
    <property type="entry name" value="GGDEF"/>
    <property type="match status" value="1"/>
</dbReference>
<dbReference type="CDD" id="cd01949">
    <property type="entry name" value="GGDEF"/>
    <property type="match status" value="1"/>
</dbReference>
<dbReference type="PANTHER" id="PTHR44757:SF10">
    <property type="entry name" value="MEMBRANE PROTEIN"/>
    <property type="match status" value="1"/>
</dbReference>
<dbReference type="RefSeq" id="WP_230079955.1">
    <property type="nucleotide sequence ID" value="NZ_QBKA01000002.1"/>
</dbReference>
<dbReference type="NCBIfam" id="TIGR00254">
    <property type="entry name" value="GGDEF"/>
    <property type="match status" value="1"/>
</dbReference>